<dbReference type="PANTHER" id="PTHR11439">
    <property type="entry name" value="GAG-POL-RELATED RETROTRANSPOSON"/>
    <property type="match status" value="1"/>
</dbReference>
<name>A0ABM3QYG3_SPIOL</name>
<dbReference type="PANTHER" id="PTHR11439:SF498">
    <property type="entry name" value="DNAK FAMILY PROTEIN"/>
    <property type="match status" value="1"/>
</dbReference>
<proteinExistence type="predicted"/>
<dbReference type="GeneID" id="130463328"/>
<keyword evidence="1" id="KW-1185">Reference proteome</keyword>
<accession>A0ABM3QYG3</accession>
<dbReference type="RefSeq" id="XP_056688402.1">
    <property type="nucleotide sequence ID" value="XM_056832424.1"/>
</dbReference>
<gene>
    <name evidence="2" type="primary">LOC130463328</name>
</gene>
<protein>
    <submittedName>
        <fullName evidence="2">Uncharacterized mitochondrial protein AtMg00810-like</fullName>
    </submittedName>
</protein>
<evidence type="ECO:0000313" key="1">
    <source>
        <dbReference type="Proteomes" id="UP000813463"/>
    </source>
</evidence>
<organism evidence="1 2">
    <name type="scientific">Spinacia oleracea</name>
    <name type="common">Spinach</name>
    <dbReference type="NCBI Taxonomy" id="3562"/>
    <lineage>
        <taxon>Eukaryota</taxon>
        <taxon>Viridiplantae</taxon>
        <taxon>Streptophyta</taxon>
        <taxon>Embryophyta</taxon>
        <taxon>Tracheophyta</taxon>
        <taxon>Spermatophyta</taxon>
        <taxon>Magnoliopsida</taxon>
        <taxon>eudicotyledons</taxon>
        <taxon>Gunneridae</taxon>
        <taxon>Pentapetalae</taxon>
        <taxon>Caryophyllales</taxon>
        <taxon>Chenopodiaceae</taxon>
        <taxon>Chenopodioideae</taxon>
        <taxon>Anserineae</taxon>
        <taxon>Spinacia</taxon>
    </lineage>
</organism>
<reference evidence="2" key="2">
    <citation type="submission" date="2025-08" db="UniProtKB">
        <authorList>
            <consortium name="RefSeq"/>
        </authorList>
    </citation>
    <scope>IDENTIFICATION</scope>
    <source>
        <tissue evidence="2">Leaf</tissue>
    </source>
</reference>
<sequence>MATVRSLFAVASIENWYVQQMDVKNVFLHGNNLTEINAAKTFLSSQFHMKDMGLKLPMDSHQKLTAGVGEPLSHPEMYEQLVGKLIYLTITRPDIAYTVHVLSKFMHAPTSVHLQASKRVLGYL</sequence>
<evidence type="ECO:0000313" key="2">
    <source>
        <dbReference type="RefSeq" id="XP_056688402.1"/>
    </source>
</evidence>
<reference evidence="1" key="1">
    <citation type="journal article" date="2021" name="Nat. Commun.">
        <title>Genomic analyses provide insights into spinach domestication and the genetic basis of agronomic traits.</title>
        <authorList>
            <person name="Cai X."/>
            <person name="Sun X."/>
            <person name="Xu C."/>
            <person name="Sun H."/>
            <person name="Wang X."/>
            <person name="Ge C."/>
            <person name="Zhang Z."/>
            <person name="Wang Q."/>
            <person name="Fei Z."/>
            <person name="Jiao C."/>
            <person name="Wang Q."/>
        </authorList>
    </citation>
    <scope>NUCLEOTIDE SEQUENCE [LARGE SCALE GENOMIC DNA]</scope>
    <source>
        <strain evidence="1">cv. Varoflay</strain>
    </source>
</reference>
<dbReference type="Proteomes" id="UP000813463">
    <property type="component" value="Chromosome 6"/>
</dbReference>